<dbReference type="PIRSF" id="PIRSF006324">
    <property type="entry name" value="LeuE"/>
    <property type="match status" value="1"/>
</dbReference>
<keyword evidence="8" id="KW-1185">Reference proteome</keyword>
<feature type="transmembrane region" description="Helical" evidence="6">
    <location>
        <begin position="6"/>
        <end position="30"/>
    </location>
</feature>
<feature type="transmembrane region" description="Helical" evidence="6">
    <location>
        <begin position="69"/>
        <end position="89"/>
    </location>
</feature>
<evidence type="ECO:0000256" key="1">
    <source>
        <dbReference type="ARBA" id="ARBA00004651"/>
    </source>
</evidence>
<keyword evidence="4 6" id="KW-1133">Transmembrane helix</keyword>
<organism evidence="7 8">
    <name type="scientific">Massilia horti</name>
    <dbReference type="NCBI Taxonomy" id="2562153"/>
    <lineage>
        <taxon>Bacteria</taxon>
        <taxon>Pseudomonadati</taxon>
        <taxon>Pseudomonadota</taxon>
        <taxon>Betaproteobacteria</taxon>
        <taxon>Burkholderiales</taxon>
        <taxon>Oxalobacteraceae</taxon>
        <taxon>Telluria group</taxon>
        <taxon>Massilia</taxon>
    </lineage>
</organism>
<dbReference type="Proteomes" id="UP000297258">
    <property type="component" value="Unassembled WGS sequence"/>
</dbReference>
<feature type="transmembrane region" description="Helical" evidence="6">
    <location>
        <begin position="145"/>
        <end position="170"/>
    </location>
</feature>
<keyword evidence="5 6" id="KW-0472">Membrane</keyword>
<reference evidence="7 8" key="1">
    <citation type="submission" date="2019-03" db="EMBL/GenBank/DDBJ databases">
        <title>Draft genome of Massilia hortus sp. nov., a novel bacterial species of the Oxalobacteraceae family.</title>
        <authorList>
            <person name="Peta V."/>
            <person name="Raths R."/>
            <person name="Bucking H."/>
        </authorList>
    </citation>
    <scope>NUCLEOTIDE SEQUENCE [LARGE SCALE GENOMIC DNA]</scope>
    <source>
        <strain evidence="7 8">ONC3</strain>
    </source>
</reference>
<evidence type="ECO:0000256" key="4">
    <source>
        <dbReference type="ARBA" id="ARBA00022989"/>
    </source>
</evidence>
<name>A0A4Y9SUA7_9BURK</name>
<evidence type="ECO:0000256" key="3">
    <source>
        <dbReference type="ARBA" id="ARBA00022692"/>
    </source>
</evidence>
<dbReference type="PANTHER" id="PTHR30086">
    <property type="entry name" value="ARGININE EXPORTER PROTEIN ARGO"/>
    <property type="match status" value="1"/>
</dbReference>
<proteinExistence type="predicted"/>
<keyword evidence="3 6" id="KW-0812">Transmembrane</keyword>
<evidence type="ECO:0000313" key="7">
    <source>
        <dbReference type="EMBL" id="TFW28243.1"/>
    </source>
</evidence>
<evidence type="ECO:0000313" key="8">
    <source>
        <dbReference type="Proteomes" id="UP000297258"/>
    </source>
</evidence>
<dbReference type="Pfam" id="PF01810">
    <property type="entry name" value="LysE"/>
    <property type="match status" value="1"/>
</dbReference>
<feature type="transmembrane region" description="Helical" evidence="6">
    <location>
        <begin position="182"/>
        <end position="203"/>
    </location>
</feature>
<accession>A0A4Y9SUA7</accession>
<dbReference type="InterPro" id="IPR001123">
    <property type="entry name" value="LeuE-type"/>
</dbReference>
<gene>
    <name evidence="7" type="ORF">E4O92_21570</name>
</gene>
<sequence length="205" mass="21923">MLSWHTFGFFLMTNFILSLTPGPAVMLVTGHSLANGWRRSQFSVLGIMSGNATYCLLSALGLGTLFVRLPILVTVVKGVGALYLIWIGLRSLMHSNAALVPASEQPRATPFALYRQALVLQLSNPKSVLFFCALLPQFVPPGVPAILPMLALGLCAIVLEYPVLTSYSLLGDRTRRFMSSPLATHSLNVLAGGLLIAAAGRVASL</sequence>
<evidence type="ECO:0000256" key="2">
    <source>
        <dbReference type="ARBA" id="ARBA00022475"/>
    </source>
</evidence>
<evidence type="ECO:0000256" key="5">
    <source>
        <dbReference type="ARBA" id="ARBA00023136"/>
    </source>
</evidence>
<dbReference type="GO" id="GO:0005886">
    <property type="term" value="C:plasma membrane"/>
    <property type="evidence" value="ECO:0007669"/>
    <property type="project" value="UniProtKB-SubCell"/>
</dbReference>
<evidence type="ECO:0000256" key="6">
    <source>
        <dbReference type="SAM" id="Phobius"/>
    </source>
</evidence>
<comment type="subcellular location">
    <subcellularLocation>
        <location evidence="1">Cell membrane</location>
        <topology evidence="1">Multi-pass membrane protein</topology>
    </subcellularLocation>
</comment>
<dbReference type="GO" id="GO:0015171">
    <property type="term" value="F:amino acid transmembrane transporter activity"/>
    <property type="evidence" value="ECO:0007669"/>
    <property type="project" value="TreeGrafter"/>
</dbReference>
<protein>
    <submittedName>
        <fullName evidence="7">LysE family translocator</fullName>
    </submittedName>
</protein>
<keyword evidence="2" id="KW-1003">Cell membrane</keyword>
<dbReference type="PANTHER" id="PTHR30086:SF20">
    <property type="entry name" value="ARGININE EXPORTER PROTEIN ARGO-RELATED"/>
    <property type="match status" value="1"/>
</dbReference>
<dbReference type="EMBL" id="SPUM01000140">
    <property type="protein sequence ID" value="TFW28243.1"/>
    <property type="molecule type" value="Genomic_DNA"/>
</dbReference>
<dbReference type="AlphaFoldDB" id="A0A4Y9SUA7"/>
<feature type="transmembrane region" description="Helical" evidence="6">
    <location>
        <begin position="42"/>
        <end position="63"/>
    </location>
</feature>
<comment type="caution">
    <text evidence="7">The sequence shown here is derived from an EMBL/GenBank/DDBJ whole genome shotgun (WGS) entry which is preliminary data.</text>
</comment>
<dbReference type="OrthoDB" id="9804822at2"/>